<dbReference type="Gene3D" id="3.60.15.10">
    <property type="entry name" value="Ribonuclease Z/Hydroxyacylglutathione hydrolase-like"/>
    <property type="match status" value="1"/>
</dbReference>
<dbReference type="Pfam" id="PF12706">
    <property type="entry name" value="Lactamase_B_2"/>
    <property type="match status" value="1"/>
</dbReference>
<dbReference type="GO" id="GO:0005737">
    <property type="term" value="C:cytoplasm"/>
    <property type="evidence" value="ECO:0007669"/>
    <property type="project" value="TreeGrafter"/>
</dbReference>
<dbReference type="PANTHER" id="PTHR15032">
    <property type="entry name" value="N-ACYL-PHOSPHATIDYLETHANOLAMINE-HYDROLYZING PHOSPHOLIPASE D"/>
    <property type="match status" value="1"/>
</dbReference>
<dbReference type="AlphaFoldDB" id="A0A6L3YV37"/>
<dbReference type="InterPro" id="IPR024884">
    <property type="entry name" value="NAPE-PLD"/>
</dbReference>
<dbReference type="GO" id="GO:0070290">
    <property type="term" value="F:N-acylphosphatidylethanolamine-specific phospholipase D activity"/>
    <property type="evidence" value="ECO:0007669"/>
    <property type="project" value="InterPro"/>
</dbReference>
<comment type="caution">
    <text evidence="2">The sequence shown here is derived from an EMBL/GenBank/DDBJ whole genome shotgun (WGS) entry which is preliminary data.</text>
</comment>
<reference evidence="2 3" key="1">
    <citation type="submission" date="2019-09" db="EMBL/GenBank/DDBJ databases">
        <title>Taxonomic organization of the family Brucellaceae based on a phylogenomic approach.</title>
        <authorList>
            <person name="Leclercq S."/>
            <person name="Cloeckaert A."/>
            <person name="Zygmunt M.S."/>
        </authorList>
    </citation>
    <scope>NUCLEOTIDE SEQUENCE [LARGE SCALE GENOMIC DNA]</scope>
    <source>
        <strain evidence="2 3">WS1830</strain>
    </source>
</reference>
<dbReference type="EMBL" id="WBVX01000004">
    <property type="protein sequence ID" value="KAB2688470.1"/>
    <property type="molecule type" value="Genomic_DNA"/>
</dbReference>
<evidence type="ECO:0000259" key="1">
    <source>
        <dbReference type="SMART" id="SM00849"/>
    </source>
</evidence>
<dbReference type="PIRSF" id="PIRSF038896">
    <property type="entry name" value="NAPE-PLD"/>
    <property type="match status" value="1"/>
</dbReference>
<proteinExistence type="predicted"/>
<gene>
    <name evidence="2" type="ORF">F9L08_06190</name>
</gene>
<dbReference type="SUPFAM" id="SSF56281">
    <property type="entry name" value="Metallo-hydrolase/oxidoreductase"/>
    <property type="match status" value="1"/>
</dbReference>
<evidence type="ECO:0000313" key="2">
    <source>
        <dbReference type="EMBL" id="KAB2688470.1"/>
    </source>
</evidence>
<dbReference type="Proteomes" id="UP000481643">
    <property type="component" value="Unassembled WGS sequence"/>
</dbReference>
<name>A0A6L3YV37_9HYPH</name>
<organism evidence="2 3">
    <name type="scientific">Brucella tritici</name>
    <dbReference type="NCBI Taxonomy" id="94626"/>
    <lineage>
        <taxon>Bacteria</taxon>
        <taxon>Pseudomonadati</taxon>
        <taxon>Pseudomonadota</taxon>
        <taxon>Alphaproteobacteria</taxon>
        <taxon>Hyphomicrobiales</taxon>
        <taxon>Brucellaceae</taxon>
        <taxon>Brucella/Ochrobactrum group</taxon>
        <taxon>Brucella</taxon>
    </lineage>
</organism>
<dbReference type="PANTHER" id="PTHR15032:SF4">
    <property type="entry name" value="N-ACYL-PHOSPHATIDYLETHANOLAMINE-HYDROLYZING PHOSPHOLIPASE D"/>
    <property type="match status" value="1"/>
</dbReference>
<feature type="domain" description="Metallo-beta-lactamase" evidence="1">
    <location>
        <begin position="71"/>
        <end position="282"/>
    </location>
</feature>
<accession>A0A6L3YV37</accession>
<evidence type="ECO:0000313" key="3">
    <source>
        <dbReference type="Proteomes" id="UP000481643"/>
    </source>
</evidence>
<dbReference type="InterPro" id="IPR036866">
    <property type="entry name" value="RibonucZ/Hydroxyglut_hydro"/>
</dbReference>
<sequence length="327" mass="36755">MRQNRYYSGPVSDHFDGSRFFNPGSDVTDKSFRDILHWRRTSVPAQWPTRVEIAPVVPDRRVSHARITIIGHATVLIQLCGLNIVTDPLWSERASPVGFAGPKRVSPPAVAFDHLPKIDVVLLSHNHYDHLDKATLRRLVARDQPLILTPLGNDTIVSAAVPFANITAGDWWDRHRLSEDVEVTLVPAHHWSARGLGDRRMALWCGFVIRARDQLIYFAGDTAYGDGRIFRSIRQNLGCPDVALLPIGAYAPRWFMKSFHADPNEAVTIMQDLGAAQAIGIHWGVFRLSDEGRDAPRIALEEALVSKERPVGRFRPAEPGYVWQWEG</sequence>
<protein>
    <recommendedName>
        <fullName evidence="1">Metallo-beta-lactamase domain-containing protein</fullName>
    </recommendedName>
</protein>
<dbReference type="SMART" id="SM00849">
    <property type="entry name" value="Lactamase_B"/>
    <property type="match status" value="1"/>
</dbReference>
<dbReference type="InterPro" id="IPR001279">
    <property type="entry name" value="Metallo-B-lactamas"/>
</dbReference>
<dbReference type="GO" id="GO:0008270">
    <property type="term" value="F:zinc ion binding"/>
    <property type="evidence" value="ECO:0007669"/>
    <property type="project" value="InterPro"/>
</dbReference>